<keyword evidence="3" id="KW-0285">Flavoprotein</keyword>
<dbReference type="SUPFAM" id="SSF51905">
    <property type="entry name" value="FAD/NAD(P)-binding domain"/>
    <property type="match status" value="1"/>
</dbReference>
<name>J4VS00_BEAB2</name>
<dbReference type="RefSeq" id="XP_008603000.1">
    <property type="nucleotide sequence ID" value="XM_008604778.1"/>
</dbReference>
<dbReference type="Proteomes" id="UP000002762">
    <property type="component" value="Unassembled WGS sequence"/>
</dbReference>
<dbReference type="STRING" id="655819.J4VS00"/>
<evidence type="ECO:0000256" key="2">
    <source>
        <dbReference type="ARBA" id="ARBA00010989"/>
    </source>
</evidence>
<proteinExistence type="inferred from homology"/>
<evidence type="ECO:0000259" key="7">
    <source>
        <dbReference type="Pfam" id="PF01266"/>
    </source>
</evidence>
<evidence type="ECO:0000313" key="9">
    <source>
        <dbReference type="Proteomes" id="UP000002762"/>
    </source>
</evidence>
<reference evidence="8 9" key="1">
    <citation type="journal article" date="2012" name="Sci. Rep.">
        <title>Genomic perspectives on the evolution of fungal entomopathogenicity in Beauveria bassiana.</title>
        <authorList>
            <person name="Xiao G."/>
            <person name="Ying S.H."/>
            <person name="Zheng P."/>
            <person name="Wang Z.L."/>
            <person name="Zhang S."/>
            <person name="Xie X.Q."/>
            <person name="Shang Y."/>
            <person name="St Leger R.J."/>
            <person name="Zhao G.P."/>
            <person name="Wang C."/>
            <person name="Feng M.G."/>
        </authorList>
    </citation>
    <scope>NUCLEOTIDE SEQUENCE [LARGE SCALE GENOMIC DNA]</scope>
    <source>
        <strain evidence="8 9">ARSEF 2860</strain>
    </source>
</reference>
<dbReference type="AlphaFoldDB" id="J4VS00"/>
<evidence type="ECO:0000256" key="1">
    <source>
        <dbReference type="ARBA" id="ARBA00001974"/>
    </source>
</evidence>
<dbReference type="Gene3D" id="3.50.50.60">
    <property type="entry name" value="FAD/NAD(P)-binding domain"/>
    <property type="match status" value="1"/>
</dbReference>
<comment type="cofactor">
    <cofactor evidence="1">
        <name>FAD</name>
        <dbReference type="ChEBI" id="CHEBI:57692"/>
    </cofactor>
</comment>
<dbReference type="GO" id="GO:0051698">
    <property type="term" value="F:saccharopine oxidase activity"/>
    <property type="evidence" value="ECO:0007669"/>
    <property type="project" value="TreeGrafter"/>
</dbReference>
<feature type="domain" description="FAD dependent oxidoreductase" evidence="7">
    <location>
        <begin position="28"/>
        <end position="420"/>
    </location>
</feature>
<gene>
    <name evidence="8" type="ORF">BBA_09681</name>
</gene>
<dbReference type="InterPro" id="IPR006076">
    <property type="entry name" value="FAD-dep_OxRdtase"/>
</dbReference>
<dbReference type="HOGENOM" id="CLU_007884_0_2_1"/>
<dbReference type="InterPro" id="IPR036188">
    <property type="entry name" value="FAD/NAD-bd_sf"/>
</dbReference>
<dbReference type="InParanoid" id="J4VS00"/>
<dbReference type="GO" id="GO:0050660">
    <property type="term" value="F:flavin adenine dinucleotide binding"/>
    <property type="evidence" value="ECO:0007669"/>
    <property type="project" value="InterPro"/>
</dbReference>
<evidence type="ECO:0000256" key="4">
    <source>
        <dbReference type="ARBA" id="ARBA00022827"/>
    </source>
</evidence>
<dbReference type="OrthoDB" id="2219495at2759"/>
<dbReference type="InterPro" id="IPR045170">
    <property type="entry name" value="MTOX"/>
</dbReference>
<dbReference type="PANTHER" id="PTHR10961:SF37">
    <property type="entry name" value="FAD DEPENDENT OXIDOREDUCTASE DOMAIN-CONTAINING PROTEIN"/>
    <property type="match status" value="1"/>
</dbReference>
<feature type="region of interest" description="Disordered" evidence="6">
    <location>
        <begin position="1"/>
        <end position="22"/>
    </location>
</feature>
<dbReference type="Gene3D" id="3.30.9.10">
    <property type="entry name" value="D-Amino Acid Oxidase, subunit A, domain 2"/>
    <property type="match status" value="1"/>
</dbReference>
<accession>J4VS00</accession>
<dbReference type="PANTHER" id="PTHR10961">
    <property type="entry name" value="PEROXISOMAL SARCOSINE OXIDASE"/>
    <property type="match status" value="1"/>
</dbReference>
<evidence type="ECO:0000256" key="3">
    <source>
        <dbReference type="ARBA" id="ARBA00022630"/>
    </source>
</evidence>
<sequence>MCAASDRAGPTSPSVPSTPTSSPEFKSVIIVGAGAFGAATAYTLASRGIQVALVDTAQFPSPRAASHDIAKIVRDDYPDLLYMRMMAKAMPKWRNHALYKEWYHETGMLRADPTNFGERSLAAYQILGIKSQSEILSVGSIRKRWNGVLATADFEGASSILYNPATGFAEADKALAAVVQAAIDHGVEYTVGEMEKLVLDANKECTGVALKCGQMLTADRVLMCTGAWTEPLLVQSNPDDKNLHANGRLVAMGALSFYATLQGAQRHKFERIPVLKNCLPHVMGESFSYNNYIIGEGMSTLQDGTAKFNCDMCFTNYVNFAAIGKQMSIPPDDGQYNMWTGVRVAQFFQEKAKNALRGLYGQEVDKTFIKGYRLCWDAVTPTHDFLITSHPYYPGLYVATGGSFHGWKFLPVIGDYIADMMQGSLEDEYRLRWSWDRKSGDWPSANPTYSVVGDLQDWIS</sequence>
<feature type="compositionally biased region" description="Low complexity" evidence="6">
    <location>
        <begin position="10"/>
        <end position="22"/>
    </location>
</feature>
<dbReference type="GO" id="GO:0008115">
    <property type="term" value="F:sarcosine oxidase activity"/>
    <property type="evidence" value="ECO:0007669"/>
    <property type="project" value="TreeGrafter"/>
</dbReference>
<dbReference type="EMBL" id="JH725211">
    <property type="protein sequence ID" value="EJP61385.1"/>
    <property type="molecule type" value="Genomic_DNA"/>
</dbReference>
<comment type="similarity">
    <text evidence="2">Belongs to the MSOX/MTOX family.</text>
</comment>
<evidence type="ECO:0000256" key="5">
    <source>
        <dbReference type="ARBA" id="ARBA00023002"/>
    </source>
</evidence>
<dbReference type="Pfam" id="PF01266">
    <property type="entry name" value="DAO"/>
    <property type="match status" value="1"/>
</dbReference>
<evidence type="ECO:0000313" key="8">
    <source>
        <dbReference type="EMBL" id="EJP61385.1"/>
    </source>
</evidence>
<evidence type="ECO:0000256" key="6">
    <source>
        <dbReference type="SAM" id="MobiDB-lite"/>
    </source>
</evidence>
<organism evidence="8 9">
    <name type="scientific">Beauveria bassiana (strain ARSEF 2860)</name>
    <name type="common">White muscardine disease fungus</name>
    <name type="synonym">Tritirachium shiotae</name>
    <dbReference type="NCBI Taxonomy" id="655819"/>
    <lineage>
        <taxon>Eukaryota</taxon>
        <taxon>Fungi</taxon>
        <taxon>Dikarya</taxon>
        <taxon>Ascomycota</taxon>
        <taxon>Pezizomycotina</taxon>
        <taxon>Sordariomycetes</taxon>
        <taxon>Hypocreomycetidae</taxon>
        <taxon>Hypocreales</taxon>
        <taxon>Cordycipitaceae</taxon>
        <taxon>Beauveria</taxon>
    </lineage>
</organism>
<keyword evidence="4" id="KW-0274">FAD</keyword>
<keyword evidence="9" id="KW-1185">Reference proteome</keyword>
<protein>
    <submittedName>
        <fullName evidence="8">Sarcosine oxidase</fullName>
    </submittedName>
</protein>
<keyword evidence="5" id="KW-0560">Oxidoreductase</keyword>
<dbReference type="GeneID" id="19892693"/>